<dbReference type="EMBL" id="JALPQF010000001">
    <property type="protein sequence ID" value="MCK8479043.1"/>
    <property type="molecule type" value="Genomic_DNA"/>
</dbReference>
<dbReference type="RefSeq" id="WP_248411479.1">
    <property type="nucleotide sequence ID" value="NZ_JALPQF010000001.1"/>
</dbReference>
<keyword evidence="2" id="KW-1185">Reference proteome</keyword>
<proteinExistence type="predicted"/>
<dbReference type="Proteomes" id="UP001203687">
    <property type="component" value="Unassembled WGS sequence"/>
</dbReference>
<reference evidence="1" key="1">
    <citation type="submission" date="2022-04" db="EMBL/GenBank/DDBJ databases">
        <authorList>
            <person name="Ren T."/>
        </authorList>
    </citation>
    <scope>NUCLEOTIDE SEQUENCE</scope>
    <source>
        <strain evidence="1">F63249</strain>
    </source>
</reference>
<gene>
    <name evidence="1" type="ORF">MUY34_00345</name>
</gene>
<protein>
    <submittedName>
        <fullName evidence="1">Uncharacterized protein</fullName>
    </submittedName>
</protein>
<evidence type="ECO:0000313" key="1">
    <source>
        <dbReference type="EMBL" id="MCK8479043.1"/>
    </source>
</evidence>
<name>A0ABT0H3T8_9FLAO</name>
<organism evidence="1 2">
    <name type="scientific">Psychroserpens algicola</name>
    <dbReference type="NCBI Taxonomy" id="1719034"/>
    <lineage>
        <taxon>Bacteria</taxon>
        <taxon>Pseudomonadati</taxon>
        <taxon>Bacteroidota</taxon>
        <taxon>Flavobacteriia</taxon>
        <taxon>Flavobacteriales</taxon>
        <taxon>Flavobacteriaceae</taxon>
        <taxon>Psychroserpens</taxon>
    </lineage>
</organism>
<accession>A0ABT0H3T8</accession>
<evidence type="ECO:0000313" key="2">
    <source>
        <dbReference type="Proteomes" id="UP001203687"/>
    </source>
</evidence>
<comment type="caution">
    <text evidence="1">The sequence shown here is derived from an EMBL/GenBank/DDBJ whole genome shotgun (WGS) entry which is preliminary data.</text>
</comment>
<sequence>MSIEIPENLSPERNAEFRALYKKHFGQDISESQADEEAYRLLSFFSIVFDL</sequence>